<protein>
    <submittedName>
        <fullName evidence="2">Uncharacterized protein</fullName>
    </submittedName>
</protein>
<proteinExistence type="predicted"/>
<gene>
    <name evidence="2" type="ORF">DIS24_g8030</name>
</gene>
<organism evidence="2 3">
    <name type="scientific">Lasiodiplodia hormozganensis</name>
    <dbReference type="NCBI Taxonomy" id="869390"/>
    <lineage>
        <taxon>Eukaryota</taxon>
        <taxon>Fungi</taxon>
        <taxon>Dikarya</taxon>
        <taxon>Ascomycota</taxon>
        <taxon>Pezizomycotina</taxon>
        <taxon>Dothideomycetes</taxon>
        <taxon>Dothideomycetes incertae sedis</taxon>
        <taxon>Botryosphaeriales</taxon>
        <taxon>Botryosphaeriaceae</taxon>
        <taxon>Lasiodiplodia</taxon>
    </lineage>
</organism>
<sequence length="459" mass="51197">MHSKLTFADGVNGIYIAPLQEAVYEKFPAFFKEVLEEAEYTSNSDAVIKLSGVPQAAILALIHVLQHDALTVPPNAAQQKLTFLADALIVGDTYHLFRMALNALQLFREHLEQFPSSPSGNGAAFAADFVAAVQAAYAPDPHPHKQFTHQAMRVVRRVHVPELKRLVVEYAAERCEKMMEDEAYVMLFIDKEYAFCSDVLRAAKMMRGDGDDSGSDGGGGDVDGVLEKKEEVAGGVVDWDDFFGDDRFVTIVDCEGKQWVTTLEKASQNSKLLCVAPGPEFGSMFGHAIYELPDDHPWGIEAMIRVLEDGADNFHVPSRIEHDAGLAVEWLTNAMVVGYKYEITPMFEGVSRVLAREKYLDRCNEPHAIAEAVRAIFKLNYEVVRDEDLNELLNCIVGYFAERYESIPQIDVYKDLFEDFPEFDEGVREERLKRGLGEEDADNADDDDGADVGVEHGET</sequence>
<dbReference type="AlphaFoldDB" id="A0AA39Y3Y4"/>
<reference evidence="2" key="1">
    <citation type="submission" date="2023-06" db="EMBL/GenBank/DDBJ databases">
        <title>Multi-omics analyses reveal the molecular pathogenesis toolkit of Lasiodiplodia hormozganensis, a cross-kingdom pathogen.</title>
        <authorList>
            <person name="Felix C."/>
            <person name="Meneses R."/>
            <person name="Goncalves M.F.M."/>
            <person name="Tilleman L."/>
            <person name="Duarte A.S."/>
            <person name="Jorrin-Novo J.V."/>
            <person name="Van De Peer Y."/>
            <person name="Deforce D."/>
            <person name="Van Nieuwerburgh F."/>
            <person name="Esteves A.C."/>
            <person name="Alves A."/>
        </authorList>
    </citation>
    <scope>NUCLEOTIDE SEQUENCE</scope>
    <source>
        <strain evidence="2">CBS 339.90</strain>
    </source>
</reference>
<dbReference type="EMBL" id="JAUJDW010000055">
    <property type="protein sequence ID" value="KAK0645279.1"/>
    <property type="molecule type" value="Genomic_DNA"/>
</dbReference>
<evidence type="ECO:0000313" key="2">
    <source>
        <dbReference type="EMBL" id="KAK0645279.1"/>
    </source>
</evidence>
<feature type="region of interest" description="Disordered" evidence="1">
    <location>
        <begin position="431"/>
        <end position="459"/>
    </location>
</feature>
<accession>A0AA39Y3Y4</accession>
<feature type="compositionally biased region" description="Acidic residues" evidence="1">
    <location>
        <begin position="438"/>
        <end position="450"/>
    </location>
</feature>
<evidence type="ECO:0000313" key="3">
    <source>
        <dbReference type="Proteomes" id="UP001175001"/>
    </source>
</evidence>
<keyword evidence="3" id="KW-1185">Reference proteome</keyword>
<name>A0AA39Y3Y4_9PEZI</name>
<evidence type="ECO:0000256" key="1">
    <source>
        <dbReference type="SAM" id="MobiDB-lite"/>
    </source>
</evidence>
<comment type="caution">
    <text evidence="2">The sequence shown here is derived from an EMBL/GenBank/DDBJ whole genome shotgun (WGS) entry which is preliminary data.</text>
</comment>
<dbReference type="Proteomes" id="UP001175001">
    <property type="component" value="Unassembled WGS sequence"/>
</dbReference>